<dbReference type="InterPro" id="IPR036179">
    <property type="entry name" value="Ig-like_dom_sf"/>
</dbReference>
<dbReference type="PROSITE" id="PS50835">
    <property type="entry name" value="IG_LIKE"/>
    <property type="match status" value="1"/>
</dbReference>
<dbReference type="EnsemblMetazoa" id="CapteT221457">
    <property type="protein sequence ID" value="CapteP221457"/>
    <property type="gene ID" value="CapteG221457"/>
</dbReference>
<dbReference type="HOGENOM" id="CLU_1190841_0_0_1"/>
<organism evidence="4">
    <name type="scientific">Capitella teleta</name>
    <name type="common">Polychaete worm</name>
    <dbReference type="NCBI Taxonomy" id="283909"/>
    <lineage>
        <taxon>Eukaryota</taxon>
        <taxon>Metazoa</taxon>
        <taxon>Spiralia</taxon>
        <taxon>Lophotrochozoa</taxon>
        <taxon>Annelida</taxon>
        <taxon>Polychaeta</taxon>
        <taxon>Sedentaria</taxon>
        <taxon>Scolecida</taxon>
        <taxon>Capitellidae</taxon>
        <taxon>Capitella</taxon>
    </lineage>
</organism>
<reference evidence="6" key="1">
    <citation type="submission" date="2012-12" db="EMBL/GenBank/DDBJ databases">
        <authorList>
            <person name="Hellsten U."/>
            <person name="Grimwood J."/>
            <person name="Chapman J.A."/>
            <person name="Shapiro H."/>
            <person name="Aerts A."/>
            <person name="Otillar R.P."/>
            <person name="Terry A.Y."/>
            <person name="Boore J.L."/>
            <person name="Simakov O."/>
            <person name="Marletaz F."/>
            <person name="Cho S.-J."/>
            <person name="Edsinger-Gonzales E."/>
            <person name="Havlak P."/>
            <person name="Kuo D.-H."/>
            <person name="Larsson T."/>
            <person name="Lv J."/>
            <person name="Arendt D."/>
            <person name="Savage R."/>
            <person name="Osoegawa K."/>
            <person name="de Jong P."/>
            <person name="Lindberg D.R."/>
            <person name="Seaver E.C."/>
            <person name="Weisblat D.A."/>
            <person name="Putnam N.H."/>
            <person name="Grigoriev I.V."/>
            <person name="Rokhsar D.S."/>
        </authorList>
    </citation>
    <scope>NUCLEOTIDE SEQUENCE</scope>
    <source>
        <strain evidence="6">I ESC-2004</strain>
    </source>
</reference>
<keyword evidence="6" id="KW-1185">Reference proteome</keyword>
<sequence>MESWRVLILISVCVIRRGYAQVFESSPGLVKVHEGEDVDLIWKTTKDITPANLYRTFYHTSVRGQNNRLLEVAFGKVFTYNECAGHRCVLLNGTHETGIRIPSITTADVRSKYIIYLSIRNGQNGMDEDAAIYVYPLLNKAQLTSDSDDVTEGDDLRLTCACVSTSPPKDMRSDVPMTYKWTRDDQDVDPDDPPDRHSFPASDHSVLKISPVKKRDYDASYKCIGQEQGSRLPSDASKAYVIDVRCE</sequence>
<evidence type="ECO:0000313" key="4">
    <source>
        <dbReference type="EMBL" id="ELT97492.1"/>
    </source>
</evidence>
<keyword evidence="2" id="KW-0732">Signal</keyword>
<feature type="chain" id="PRO_5008787402" description="Ig-like domain-containing protein" evidence="2">
    <location>
        <begin position="21"/>
        <end position="247"/>
    </location>
</feature>
<feature type="domain" description="Ig-like" evidence="3">
    <location>
        <begin position="136"/>
        <end position="223"/>
    </location>
</feature>
<reference evidence="5" key="3">
    <citation type="submission" date="2015-06" db="UniProtKB">
        <authorList>
            <consortium name="EnsemblMetazoa"/>
        </authorList>
    </citation>
    <scope>IDENTIFICATION</scope>
</reference>
<dbReference type="EMBL" id="KB308559">
    <property type="protein sequence ID" value="ELT97492.1"/>
    <property type="molecule type" value="Genomic_DNA"/>
</dbReference>
<evidence type="ECO:0000256" key="2">
    <source>
        <dbReference type="SAM" id="SignalP"/>
    </source>
</evidence>
<evidence type="ECO:0000259" key="3">
    <source>
        <dbReference type="PROSITE" id="PS50835"/>
    </source>
</evidence>
<name>R7TV77_CAPTE</name>
<evidence type="ECO:0000256" key="1">
    <source>
        <dbReference type="SAM" id="MobiDB-lite"/>
    </source>
</evidence>
<dbReference type="Gene3D" id="2.60.40.10">
    <property type="entry name" value="Immunoglobulins"/>
    <property type="match status" value="1"/>
</dbReference>
<dbReference type="SUPFAM" id="SSF48726">
    <property type="entry name" value="Immunoglobulin"/>
    <property type="match status" value="1"/>
</dbReference>
<dbReference type="OrthoDB" id="6161934at2759"/>
<dbReference type="EMBL" id="AMQN01002180">
    <property type="status" value="NOT_ANNOTATED_CDS"/>
    <property type="molecule type" value="Genomic_DNA"/>
</dbReference>
<evidence type="ECO:0000313" key="6">
    <source>
        <dbReference type="Proteomes" id="UP000014760"/>
    </source>
</evidence>
<feature type="region of interest" description="Disordered" evidence="1">
    <location>
        <begin position="182"/>
        <end position="205"/>
    </location>
</feature>
<dbReference type="Proteomes" id="UP000014760">
    <property type="component" value="Unassembled WGS sequence"/>
</dbReference>
<feature type="signal peptide" evidence="2">
    <location>
        <begin position="1"/>
        <end position="20"/>
    </location>
</feature>
<reference evidence="4 6" key="2">
    <citation type="journal article" date="2013" name="Nature">
        <title>Insights into bilaterian evolution from three spiralian genomes.</title>
        <authorList>
            <person name="Simakov O."/>
            <person name="Marletaz F."/>
            <person name="Cho S.J."/>
            <person name="Edsinger-Gonzales E."/>
            <person name="Havlak P."/>
            <person name="Hellsten U."/>
            <person name="Kuo D.H."/>
            <person name="Larsson T."/>
            <person name="Lv J."/>
            <person name="Arendt D."/>
            <person name="Savage R."/>
            <person name="Osoegawa K."/>
            <person name="de Jong P."/>
            <person name="Grimwood J."/>
            <person name="Chapman J.A."/>
            <person name="Shapiro H."/>
            <person name="Aerts A."/>
            <person name="Otillar R.P."/>
            <person name="Terry A.Y."/>
            <person name="Boore J.L."/>
            <person name="Grigoriev I.V."/>
            <person name="Lindberg D.R."/>
            <person name="Seaver E.C."/>
            <person name="Weisblat D.A."/>
            <person name="Putnam N.H."/>
            <person name="Rokhsar D.S."/>
        </authorList>
    </citation>
    <scope>NUCLEOTIDE SEQUENCE</scope>
    <source>
        <strain evidence="4 6">I ESC-2004</strain>
    </source>
</reference>
<gene>
    <name evidence="4" type="ORF">CAPTEDRAFT_221457</name>
</gene>
<dbReference type="InterPro" id="IPR013783">
    <property type="entry name" value="Ig-like_fold"/>
</dbReference>
<proteinExistence type="predicted"/>
<dbReference type="InterPro" id="IPR007110">
    <property type="entry name" value="Ig-like_dom"/>
</dbReference>
<accession>R7TV77</accession>
<evidence type="ECO:0000313" key="5">
    <source>
        <dbReference type="EnsemblMetazoa" id="CapteP221457"/>
    </source>
</evidence>
<protein>
    <recommendedName>
        <fullName evidence="3">Ig-like domain-containing protein</fullName>
    </recommendedName>
</protein>
<dbReference type="AlphaFoldDB" id="R7TV77"/>